<keyword evidence="1" id="KW-0472">Membrane</keyword>
<dbReference type="EMBL" id="GBXM01076314">
    <property type="protein sequence ID" value="JAH32263.1"/>
    <property type="molecule type" value="Transcribed_RNA"/>
</dbReference>
<accession>A0A0E9RVK0</accession>
<organism evidence="2">
    <name type="scientific">Anguilla anguilla</name>
    <name type="common">European freshwater eel</name>
    <name type="synonym">Muraena anguilla</name>
    <dbReference type="NCBI Taxonomy" id="7936"/>
    <lineage>
        <taxon>Eukaryota</taxon>
        <taxon>Metazoa</taxon>
        <taxon>Chordata</taxon>
        <taxon>Craniata</taxon>
        <taxon>Vertebrata</taxon>
        <taxon>Euteleostomi</taxon>
        <taxon>Actinopterygii</taxon>
        <taxon>Neopterygii</taxon>
        <taxon>Teleostei</taxon>
        <taxon>Anguilliformes</taxon>
        <taxon>Anguillidae</taxon>
        <taxon>Anguilla</taxon>
    </lineage>
</organism>
<reference evidence="2" key="1">
    <citation type="submission" date="2014-11" db="EMBL/GenBank/DDBJ databases">
        <authorList>
            <person name="Amaro Gonzalez C."/>
        </authorList>
    </citation>
    <scope>NUCLEOTIDE SEQUENCE</scope>
</reference>
<evidence type="ECO:0000256" key="1">
    <source>
        <dbReference type="SAM" id="Phobius"/>
    </source>
</evidence>
<protein>
    <submittedName>
        <fullName evidence="2">Uncharacterized protein</fullName>
    </submittedName>
</protein>
<name>A0A0E9RVK0_ANGAN</name>
<sequence length="70" mass="8050">MPPGVFTVNEKHAWLLVHPRQARTTVMSLLKLMSSSCLWKFLFAVSSLAVFALFYLRTFNCPLPLQPLQR</sequence>
<keyword evidence="1" id="KW-1133">Transmembrane helix</keyword>
<reference evidence="2" key="2">
    <citation type="journal article" date="2015" name="Fish Shellfish Immunol.">
        <title>Early steps in the European eel (Anguilla anguilla)-Vibrio vulnificus interaction in the gills: Role of the RtxA13 toxin.</title>
        <authorList>
            <person name="Callol A."/>
            <person name="Pajuelo D."/>
            <person name="Ebbesson L."/>
            <person name="Teles M."/>
            <person name="MacKenzie S."/>
            <person name="Amaro C."/>
        </authorList>
    </citation>
    <scope>NUCLEOTIDE SEQUENCE</scope>
</reference>
<proteinExistence type="predicted"/>
<evidence type="ECO:0000313" key="2">
    <source>
        <dbReference type="EMBL" id="JAH32263.1"/>
    </source>
</evidence>
<dbReference type="AlphaFoldDB" id="A0A0E9RVK0"/>
<keyword evidence="1" id="KW-0812">Transmembrane</keyword>
<feature type="transmembrane region" description="Helical" evidence="1">
    <location>
        <begin position="37"/>
        <end position="56"/>
    </location>
</feature>